<accession>A0AAN8EZR8</accession>
<name>A0AAN8EZR8_9EURO</name>
<keyword evidence="2" id="KW-1185">Reference proteome</keyword>
<dbReference type="EMBL" id="JAKLMC020000003">
    <property type="protein sequence ID" value="KAK5957406.1"/>
    <property type="molecule type" value="Genomic_DNA"/>
</dbReference>
<protein>
    <submittedName>
        <fullName evidence="1">Uncharacterized protein</fullName>
    </submittedName>
</protein>
<gene>
    <name evidence="1" type="ORF">OHC33_001780</name>
</gene>
<dbReference type="AlphaFoldDB" id="A0AAN8EZR8"/>
<proteinExistence type="predicted"/>
<reference evidence="1 2" key="1">
    <citation type="submission" date="2022-12" db="EMBL/GenBank/DDBJ databases">
        <title>Genomic features and morphological characterization of a novel Knufia sp. strain isolated from spacecraft assembly facility.</title>
        <authorList>
            <person name="Teixeira M."/>
            <person name="Chander A.M."/>
            <person name="Stajich J.E."/>
            <person name="Venkateswaran K."/>
        </authorList>
    </citation>
    <scope>NUCLEOTIDE SEQUENCE [LARGE SCALE GENOMIC DNA]</scope>
    <source>
        <strain evidence="1 2">FJI-L2-BK-P2</strain>
    </source>
</reference>
<comment type="caution">
    <text evidence="1">The sequence shown here is derived from an EMBL/GenBank/DDBJ whole genome shotgun (WGS) entry which is preliminary data.</text>
</comment>
<evidence type="ECO:0000313" key="1">
    <source>
        <dbReference type="EMBL" id="KAK5957406.1"/>
    </source>
</evidence>
<dbReference type="Proteomes" id="UP001316803">
    <property type="component" value="Unassembled WGS sequence"/>
</dbReference>
<evidence type="ECO:0000313" key="2">
    <source>
        <dbReference type="Proteomes" id="UP001316803"/>
    </source>
</evidence>
<sequence length="212" mass="23753">MPETLHELRMTSEAEVLLDARERNKSSTIQPDCTSPRLNSLADAHLQSMRPNPSPYGPRPEQRLKNISDLPVDTTACEVLERERQNKPLKGCFFLHAPDSHSLVEQWMHYSDIMYRQHSNPRSPLNHIRWPFEHAETLQMQLLARQGSGGEAALVLKKVTISPFTALVRGYYASAMTGYGLEPAKTSPRQQSGAPKLLAYQAAALSDADVFS</sequence>
<organism evidence="1 2">
    <name type="scientific">Knufia fluminis</name>
    <dbReference type="NCBI Taxonomy" id="191047"/>
    <lineage>
        <taxon>Eukaryota</taxon>
        <taxon>Fungi</taxon>
        <taxon>Dikarya</taxon>
        <taxon>Ascomycota</taxon>
        <taxon>Pezizomycotina</taxon>
        <taxon>Eurotiomycetes</taxon>
        <taxon>Chaetothyriomycetidae</taxon>
        <taxon>Chaetothyriales</taxon>
        <taxon>Trichomeriaceae</taxon>
        <taxon>Knufia</taxon>
    </lineage>
</organism>